<name>F2U2U3_SALR5</name>
<dbReference type="InParanoid" id="F2U2U3"/>
<feature type="region of interest" description="Disordered" evidence="1">
    <location>
        <begin position="90"/>
        <end position="116"/>
    </location>
</feature>
<dbReference type="GeneID" id="16076708"/>
<organism evidence="3">
    <name type="scientific">Salpingoeca rosetta (strain ATCC 50818 / BSB-021)</name>
    <dbReference type="NCBI Taxonomy" id="946362"/>
    <lineage>
        <taxon>Eukaryota</taxon>
        <taxon>Choanoflagellata</taxon>
        <taxon>Craspedida</taxon>
        <taxon>Salpingoecidae</taxon>
        <taxon>Salpingoeca</taxon>
    </lineage>
</organism>
<reference evidence="2" key="1">
    <citation type="submission" date="2009-08" db="EMBL/GenBank/DDBJ databases">
        <title>Annotation of Salpingoeca rosetta.</title>
        <authorList>
            <consortium name="The Broad Institute Genome Sequencing Platform"/>
            <person name="Russ C."/>
            <person name="Cuomo C."/>
            <person name="Burger G."/>
            <person name="Gray M.W."/>
            <person name="Holland P.W.H."/>
            <person name="King N."/>
            <person name="Lang F.B.F."/>
            <person name="Roger A.J."/>
            <person name="Ruiz-Trillo I."/>
            <person name="Young S.K."/>
            <person name="Zeng Q."/>
            <person name="Gargeya S."/>
            <person name="Alvarado L."/>
            <person name="Berlin A."/>
            <person name="Chapman S.B."/>
            <person name="Chen Z."/>
            <person name="Freedman E."/>
            <person name="Gellesch M."/>
            <person name="Goldberg J."/>
            <person name="Griggs A."/>
            <person name="Gujja S."/>
            <person name="Heilman E."/>
            <person name="Heiman D."/>
            <person name="Howarth C."/>
            <person name="Mehta T."/>
            <person name="Neiman D."/>
            <person name="Pearson M."/>
            <person name="Roberts A."/>
            <person name="Saif S."/>
            <person name="Shea T."/>
            <person name="Shenoy N."/>
            <person name="Sisk P."/>
            <person name="Stolte C."/>
            <person name="Sykes S."/>
            <person name="White J."/>
            <person name="Yandava C."/>
            <person name="Haas B."/>
            <person name="Nusbaum C."/>
            <person name="Birren B."/>
        </authorList>
    </citation>
    <scope>NUCLEOTIDE SEQUENCE [LARGE SCALE GENOMIC DNA]</scope>
    <source>
        <strain evidence="2">ATCC 50818</strain>
    </source>
</reference>
<dbReference type="EMBL" id="GL832960">
    <property type="protein sequence ID" value="EGD81937.1"/>
    <property type="molecule type" value="Genomic_DNA"/>
</dbReference>
<protein>
    <submittedName>
        <fullName evidence="2">Uncharacterized protein</fullName>
    </submittedName>
</protein>
<gene>
    <name evidence="2" type="ORF">PTSG_02623</name>
</gene>
<feature type="compositionally biased region" description="Basic and acidic residues" evidence="1">
    <location>
        <begin position="98"/>
        <end position="116"/>
    </location>
</feature>
<sequence length="159" mass="17640">MDALCTTARACGFDATPFVAWPHHTPAPRWYLHLRKHTRHEAQPGVGQEHACRQPATPPAYCSCLFLKTATNISAPCILSVQHVLLDTSDDGDGDDSDSGHGDEHERRFRAKDKGMKPLTSAEHVVAVNLRRAMGDDATFEDYVQHYKHTIHPILHPAA</sequence>
<keyword evidence="3" id="KW-1185">Reference proteome</keyword>
<dbReference type="AlphaFoldDB" id="F2U2U3"/>
<accession>F2U2U3</accession>
<proteinExistence type="predicted"/>
<dbReference type="KEGG" id="sre:PTSG_02623"/>
<dbReference type="Proteomes" id="UP000007799">
    <property type="component" value="Unassembled WGS sequence"/>
</dbReference>
<evidence type="ECO:0000256" key="1">
    <source>
        <dbReference type="SAM" id="MobiDB-lite"/>
    </source>
</evidence>
<evidence type="ECO:0000313" key="3">
    <source>
        <dbReference type="Proteomes" id="UP000007799"/>
    </source>
</evidence>
<evidence type="ECO:0000313" key="2">
    <source>
        <dbReference type="EMBL" id="EGD81937.1"/>
    </source>
</evidence>
<dbReference type="RefSeq" id="XP_004996120.1">
    <property type="nucleotide sequence ID" value="XM_004996063.1"/>
</dbReference>